<dbReference type="EMBL" id="CDHK01000006">
    <property type="protein sequence ID" value="CEJ58300.1"/>
    <property type="molecule type" value="Genomic_DNA"/>
</dbReference>
<keyword evidence="3 4" id="KW-0862">Zinc</keyword>
<feature type="domain" description="TRAF-type" evidence="7">
    <location>
        <begin position="97"/>
        <end position="152"/>
    </location>
</feature>
<feature type="domain" description="RING-type" evidence="6">
    <location>
        <begin position="36"/>
        <end position="81"/>
    </location>
</feature>
<dbReference type="InterPro" id="IPR017907">
    <property type="entry name" value="Znf_RING_CS"/>
</dbReference>
<evidence type="ECO:0000256" key="3">
    <source>
        <dbReference type="ARBA" id="ARBA00022833"/>
    </source>
</evidence>
<dbReference type="GO" id="GO:0008270">
    <property type="term" value="F:zinc ion binding"/>
    <property type="evidence" value="ECO:0007669"/>
    <property type="project" value="UniProtKB-KW"/>
</dbReference>
<reference evidence="9" key="3">
    <citation type="submission" date="2015-09" db="EMBL/GenBank/DDBJ databases">
        <authorList>
            <person name="Jackson K.R."/>
            <person name="Lunt B.L."/>
            <person name="Fisher J.N.B."/>
            <person name="Gardner A.V."/>
            <person name="Bailey M.E."/>
            <person name="Deus L.M."/>
            <person name="Earl A.S."/>
            <person name="Gibby P.D."/>
            <person name="Hartmann K.A."/>
            <person name="Liu J.E."/>
            <person name="Manci A.M."/>
            <person name="Nielsen D.A."/>
            <person name="Solomon M.B."/>
            <person name="Breakwell D.P."/>
            <person name="Burnett S.H."/>
            <person name="Grose J.H."/>
        </authorList>
    </citation>
    <scope>NUCLEOTIDE SEQUENCE [LARGE SCALE GENOMIC DNA]</scope>
    <source>
        <strain evidence="9">LaBioMMi 136</strain>
    </source>
</reference>
<evidence type="ECO:0000256" key="4">
    <source>
        <dbReference type="PROSITE-ProRule" id="PRU00207"/>
    </source>
</evidence>
<name>A0A0F7TS94_PENBI</name>
<protein>
    <submittedName>
        <fullName evidence="9">TRAF-like signal transducer</fullName>
    </submittedName>
</protein>
<dbReference type="InterPro" id="IPR001841">
    <property type="entry name" value="Znf_RING"/>
</dbReference>
<feature type="domain" description="TRAF-type" evidence="7">
    <location>
        <begin position="179"/>
        <end position="233"/>
    </location>
</feature>
<proteinExistence type="predicted"/>
<feature type="compositionally biased region" description="Basic and acidic residues" evidence="5">
    <location>
        <begin position="440"/>
        <end position="451"/>
    </location>
</feature>
<dbReference type="SMART" id="SM00184">
    <property type="entry name" value="RING"/>
    <property type="match status" value="1"/>
</dbReference>
<dbReference type="InterPro" id="IPR013083">
    <property type="entry name" value="Znf_RING/FYVE/PHD"/>
</dbReference>
<dbReference type="PROSITE" id="PS50145">
    <property type="entry name" value="ZF_TRAF"/>
    <property type="match status" value="2"/>
</dbReference>
<gene>
    <name evidence="9" type="ORF">PEBR_14819</name>
    <name evidence="8" type="ORF">PMG11_06962</name>
</gene>
<evidence type="ECO:0000256" key="2">
    <source>
        <dbReference type="ARBA" id="ARBA00022771"/>
    </source>
</evidence>
<dbReference type="PROSITE" id="PS00518">
    <property type="entry name" value="ZF_RING_1"/>
    <property type="match status" value="1"/>
</dbReference>
<feature type="region of interest" description="Disordered" evidence="5">
    <location>
        <begin position="394"/>
        <end position="451"/>
    </location>
</feature>
<evidence type="ECO:0000259" key="7">
    <source>
        <dbReference type="PROSITE" id="PS50145"/>
    </source>
</evidence>
<keyword evidence="10" id="KW-1185">Reference proteome</keyword>
<evidence type="ECO:0000313" key="9">
    <source>
        <dbReference type="EMBL" id="OOQ88070.1"/>
    </source>
</evidence>
<reference evidence="11" key="4">
    <citation type="submission" date="2015-09" db="EMBL/GenBank/DDBJ databases">
        <authorList>
            <person name="Fill T.P."/>
            <person name="Baretta J.F."/>
            <person name="de Almeida L.G."/>
            <person name="Rocha M."/>
            <person name="de Souza D.H."/>
            <person name="Malavazi I."/>
            <person name="Cerdeira L.T."/>
            <person name="Hong H."/>
            <person name="Samborskyy M."/>
            <person name="de Vasconcelos A.T."/>
            <person name="Leadlay P."/>
            <person name="Rodrigues-Filho E."/>
        </authorList>
    </citation>
    <scope>NUCLEOTIDE SEQUENCE [LARGE SCALE GENOMIC DNA]</scope>
    <source>
        <strain evidence="11">LaBioMMi 136</strain>
    </source>
</reference>
<dbReference type="PANTHER" id="PTHR10131:SF94">
    <property type="entry name" value="TNF RECEPTOR-ASSOCIATED FACTOR 4"/>
    <property type="match status" value="1"/>
</dbReference>
<dbReference type="STRING" id="104259.A0A0F7TS94"/>
<dbReference type="Proteomes" id="UP000190744">
    <property type="component" value="Unassembled WGS sequence"/>
</dbReference>
<keyword evidence="1 4" id="KW-0479">Metal-binding</keyword>
<feature type="zinc finger region" description="TRAF-type" evidence="4">
    <location>
        <begin position="97"/>
        <end position="152"/>
    </location>
</feature>
<feature type="compositionally biased region" description="Polar residues" evidence="5">
    <location>
        <begin position="397"/>
        <end position="420"/>
    </location>
</feature>
<feature type="compositionally biased region" description="Basic and acidic residues" evidence="5">
    <location>
        <begin position="304"/>
        <end position="314"/>
    </location>
</feature>
<dbReference type="AlphaFoldDB" id="A0A0F7TS94"/>
<feature type="region of interest" description="Disordered" evidence="5">
    <location>
        <begin position="288"/>
        <end position="325"/>
    </location>
</feature>
<dbReference type="InterPro" id="IPR027370">
    <property type="entry name" value="Znf-RING_euk"/>
</dbReference>
<reference evidence="8" key="1">
    <citation type="submission" date="2014-11" db="EMBL/GenBank/DDBJ databases">
        <authorList>
            <person name="Zhu J."/>
            <person name="Qi W."/>
            <person name="Song R."/>
        </authorList>
    </citation>
    <scope>NUCLEOTIDE SEQUENCE [LARGE SCALE GENOMIC DNA]</scope>
</reference>
<evidence type="ECO:0000313" key="10">
    <source>
        <dbReference type="Proteomes" id="UP000042958"/>
    </source>
</evidence>
<dbReference type="PANTHER" id="PTHR10131">
    <property type="entry name" value="TNF RECEPTOR ASSOCIATED FACTOR"/>
    <property type="match status" value="1"/>
</dbReference>
<evidence type="ECO:0000313" key="8">
    <source>
        <dbReference type="EMBL" id="CEJ58300.1"/>
    </source>
</evidence>
<dbReference type="Gene3D" id="3.30.40.10">
    <property type="entry name" value="Zinc/RING finger domain, C3HC4 (zinc finger)"/>
    <property type="match status" value="3"/>
</dbReference>
<dbReference type="InterPro" id="IPR001293">
    <property type="entry name" value="Znf_TRAF"/>
</dbReference>
<organism evidence="8 10">
    <name type="scientific">Penicillium brasilianum</name>
    <dbReference type="NCBI Taxonomy" id="104259"/>
    <lineage>
        <taxon>Eukaryota</taxon>
        <taxon>Fungi</taxon>
        <taxon>Dikarya</taxon>
        <taxon>Ascomycota</taxon>
        <taxon>Pezizomycotina</taxon>
        <taxon>Eurotiomycetes</taxon>
        <taxon>Eurotiomycetidae</taxon>
        <taxon>Eurotiales</taxon>
        <taxon>Aspergillaceae</taxon>
        <taxon>Penicillium</taxon>
    </lineage>
</organism>
<dbReference type="PROSITE" id="PS50089">
    <property type="entry name" value="ZF_RING_2"/>
    <property type="match status" value="1"/>
</dbReference>
<evidence type="ECO:0000256" key="1">
    <source>
        <dbReference type="ARBA" id="ARBA00022723"/>
    </source>
</evidence>
<dbReference type="Pfam" id="PF02176">
    <property type="entry name" value="zf-TRAF"/>
    <property type="match status" value="2"/>
</dbReference>
<dbReference type="Pfam" id="PF13445">
    <property type="entry name" value="zf-RING_UBOX"/>
    <property type="match status" value="1"/>
</dbReference>
<dbReference type="EMBL" id="LJBN01000121">
    <property type="protein sequence ID" value="OOQ88070.1"/>
    <property type="molecule type" value="Genomic_DNA"/>
</dbReference>
<evidence type="ECO:0000259" key="6">
    <source>
        <dbReference type="PROSITE" id="PS50089"/>
    </source>
</evidence>
<dbReference type="SUPFAM" id="SSF57850">
    <property type="entry name" value="RING/U-box"/>
    <property type="match status" value="1"/>
</dbReference>
<evidence type="ECO:0000256" key="5">
    <source>
        <dbReference type="SAM" id="MobiDB-lite"/>
    </source>
</evidence>
<evidence type="ECO:0000313" key="11">
    <source>
        <dbReference type="Proteomes" id="UP000190744"/>
    </source>
</evidence>
<dbReference type="SUPFAM" id="SSF49599">
    <property type="entry name" value="TRAF domain-like"/>
    <property type="match status" value="2"/>
</dbReference>
<feature type="zinc finger region" description="TRAF-type" evidence="4">
    <location>
        <begin position="179"/>
        <end position="233"/>
    </location>
</feature>
<dbReference type="OrthoDB" id="1630758at2759"/>
<dbReference type="Proteomes" id="UP000042958">
    <property type="component" value="Unassembled WGS sequence"/>
</dbReference>
<keyword evidence="2 4" id="KW-0863">Zinc-finger</keyword>
<sequence>MDIQDFLAMEASSDRDDLVDLRALDIVSRYDSHLMCPICHCPFVQPVRLQCDHVFCQKCLGSAITTFRSADSDEFPCPSCRTPTTRISTSVPRLLVNMCDEIQVRCPMVGEGCSEIVPRGHVQSHVEKYCGYRIVPCPDESCGKKTRKMDLQPEERCMHSYCRCERCNEDVMEQDFAEHDRELCPSLEATCDDCGNIVRRRSLKKHIETCPDVVSACAASQYGCSVKVRRADMATHEQQCPLVSIGPYLEAQNTRLNSLELTMRHLQQRNEIFEDGMANIKSTLLESARVSGSDRNGGRSATNGDRDRQSRNDADESADTANSFSSHTTEYLLSLHESLREEVAQMSHALTDLDARASMTIMNECLRIKEDMAHTNAALNSVRMQVQWLMNPRLHNGTRTNGMRTNAASNETTRTQFTSTSAPGPSGGAGASLGPLRPRRPSDSGREGTKL</sequence>
<accession>A0A0F7TS94</accession>
<reference evidence="10" key="2">
    <citation type="journal article" date="2015" name="Genome Announc.">
        <title>Draft genome sequence of the fungus Penicillium brasilianum MG11.</title>
        <authorList>
            <person name="Horn F."/>
            <person name="Linde J."/>
            <person name="Mattern D.J."/>
            <person name="Walther G."/>
            <person name="Guthke R."/>
            <person name="Brakhage A.A."/>
            <person name="Valiante V."/>
        </authorList>
    </citation>
    <scope>NUCLEOTIDE SEQUENCE [LARGE SCALE GENOMIC DNA]</scope>
    <source>
        <strain evidence="10">MG11</strain>
    </source>
</reference>